<organism evidence="2 3">
    <name type="scientific">Larsenimonas rhizosphaerae</name>
    <dbReference type="NCBI Taxonomy" id="2944682"/>
    <lineage>
        <taxon>Bacteria</taxon>
        <taxon>Pseudomonadati</taxon>
        <taxon>Pseudomonadota</taxon>
        <taxon>Gammaproteobacteria</taxon>
        <taxon>Oceanospirillales</taxon>
        <taxon>Halomonadaceae</taxon>
        <taxon>Larsenimonas</taxon>
    </lineage>
</organism>
<reference evidence="2" key="1">
    <citation type="submission" date="2022-11" db="EMBL/GenBank/DDBJ databases">
        <title>Larsenimonas rhizosphaerae sp. nov., isolated from a tidal mudflat.</title>
        <authorList>
            <person name="Lee S.D."/>
            <person name="Kim I.S."/>
        </authorList>
    </citation>
    <scope>NUCLEOTIDE SEQUENCE</scope>
    <source>
        <strain evidence="2">GH2-1</strain>
    </source>
</reference>
<evidence type="ECO:0000256" key="1">
    <source>
        <dbReference type="SAM" id="Phobius"/>
    </source>
</evidence>
<dbReference type="EMBL" id="JAPIVE010000003">
    <property type="protein sequence ID" value="MCX2524895.1"/>
    <property type="molecule type" value="Genomic_DNA"/>
</dbReference>
<dbReference type="RefSeq" id="WP_250939075.1">
    <property type="nucleotide sequence ID" value="NZ_JAMLJK010000003.1"/>
</dbReference>
<comment type="caution">
    <text evidence="2">The sequence shown here is derived from an EMBL/GenBank/DDBJ whole genome shotgun (WGS) entry which is preliminary data.</text>
</comment>
<evidence type="ECO:0000313" key="3">
    <source>
        <dbReference type="Proteomes" id="UP001165678"/>
    </source>
</evidence>
<feature type="transmembrane region" description="Helical" evidence="1">
    <location>
        <begin position="33"/>
        <end position="52"/>
    </location>
</feature>
<feature type="transmembrane region" description="Helical" evidence="1">
    <location>
        <begin position="6"/>
        <end position="26"/>
    </location>
</feature>
<keyword evidence="1" id="KW-0472">Membrane</keyword>
<accession>A0AA41ZPM1</accession>
<dbReference type="AlphaFoldDB" id="A0AA41ZPM1"/>
<gene>
    <name evidence="2" type="ORF">OQ287_11645</name>
</gene>
<keyword evidence="1" id="KW-1133">Transmembrane helix</keyword>
<feature type="transmembrane region" description="Helical" evidence="1">
    <location>
        <begin position="64"/>
        <end position="82"/>
    </location>
</feature>
<name>A0AA41ZPM1_9GAMM</name>
<keyword evidence="1" id="KW-0812">Transmembrane</keyword>
<sequence length="88" mass="9730">MILAFLGMALVTATIALLVAAMTLFIRGYAVSSLTMLGGLLMIILPVFIQNWHGFLPVTREMTYAVLTLPGMLIVVFGIFLTRRLPFR</sequence>
<keyword evidence="3" id="KW-1185">Reference proteome</keyword>
<proteinExistence type="predicted"/>
<dbReference type="Proteomes" id="UP001165678">
    <property type="component" value="Unassembled WGS sequence"/>
</dbReference>
<protein>
    <submittedName>
        <fullName evidence="2">Uncharacterized protein</fullName>
    </submittedName>
</protein>
<evidence type="ECO:0000313" key="2">
    <source>
        <dbReference type="EMBL" id="MCX2524895.1"/>
    </source>
</evidence>